<evidence type="ECO:0000313" key="5">
    <source>
        <dbReference type="Proteomes" id="UP001152320"/>
    </source>
</evidence>
<dbReference type="EMBL" id="JAIZAY010000001">
    <property type="protein sequence ID" value="KAJ8049754.1"/>
    <property type="molecule type" value="Genomic_DNA"/>
</dbReference>
<feature type="transmembrane region" description="Helical" evidence="2">
    <location>
        <begin position="21"/>
        <end position="44"/>
    </location>
</feature>
<keyword evidence="2" id="KW-0472">Membrane</keyword>
<gene>
    <name evidence="4" type="ORF">HOLleu_02643</name>
</gene>
<comment type="caution">
    <text evidence="4">The sequence shown here is derived from an EMBL/GenBank/DDBJ whole genome shotgun (WGS) entry which is preliminary data.</text>
</comment>
<dbReference type="GO" id="GO:0005794">
    <property type="term" value="C:Golgi apparatus"/>
    <property type="evidence" value="ECO:0007669"/>
    <property type="project" value="TreeGrafter"/>
</dbReference>
<name>A0A9Q1HJV5_HOLLE</name>
<dbReference type="PANTHER" id="PTHR47032">
    <property type="entry name" value="UDP-D-XYLOSE:L-FUCOSE ALPHA-1,3-D-XYLOSYLTRANSFERASE-RELATED"/>
    <property type="match status" value="1"/>
</dbReference>
<dbReference type="AlphaFoldDB" id="A0A9Q1HJV5"/>
<dbReference type="SUPFAM" id="SSF53448">
    <property type="entry name" value="Nucleotide-diphospho-sugar transferases"/>
    <property type="match status" value="1"/>
</dbReference>
<proteinExistence type="inferred from homology"/>
<evidence type="ECO:0000259" key="3">
    <source>
        <dbReference type="Pfam" id="PF03407"/>
    </source>
</evidence>
<dbReference type="Proteomes" id="UP001152320">
    <property type="component" value="Chromosome 1"/>
</dbReference>
<evidence type="ECO:0000256" key="2">
    <source>
        <dbReference type="SAM" id="Phobius"/>
    </source>
</evidence>
<dbReference type="PANTHER" id="PTHR47032:SF1">
    <property type="entry name" value="UDP-D-XYLOSE:L-FUCOSE ALPHA-1,3-D-XYLOSYLTRANSFERASE-RELATED"/>
    <property type="match status" value="1"/>
</dbReference>
<feature type="domain" description="Nucleotide-diphospho-sugar transferase" evidence="3">
    <location>
        <begin position="138"/>
        <end position="275"/>
    </location>
</feature>
<dbReference type="GO" id="GO:0016757">
    <property type="term" value="F:glycosyltransferase activity"/>
    <property type="evidence" value="ECO:0007669"/>
    <property type="project" value="TreeGrafter"/>
</dbReference>
<organism evidence="4 5">
    <name type="scientific">Holothuria leucospilota</name>
    <name type="common">Black long sea cucumber</name>
    <name type="synonym">Mertensiothuria leucospilota</name>
    <dbReference type="NCBI Taxonomy" id="206669"/>
    <lineage>
        <taxon>Eukaryota</taxon>
        <taxon>Metazoa</taxon>
        <taxon>Echinodermata</taxon>
        <taxon>Eleutherozoa</taxon>
        <taxon>Echinozoa</taxon>
        <taxon>Holothuroidea</taxon>
        <taxon>Aspidochirotacea</taxon>
        <taxon>Aspidochirotida</taxon>
        <taxon>Holothuriidae</taxon>
        <taxon>Holothuria</taxon>
    </lineage>
</organism>
<reference evidence="4" key="1">
    <citation type="submission" date="2021-10" db="EMBL/GenBank/DDBJ databases">
        <title>Tropical sea cucumber genome reveals ecological adaptation and Cuvierian tubules defense mechanism.</title>
        <authorList>
            <person name="Chen T."/>
        </authorList>
    </citation>
    <scope>NUCLEOTIDE SEQUENCE</scope>
    <source>
        <strain evidence="4">Nanhai2018</strain>
        <tissue evidence="4">Muscle</tissue>
    </source>
</reference>
<dbReference type="InterPro" id="IPR052636">
    <property type="entry name" value="UDP-D-xylose:L-fucose_XylT"/>
</dbReference>
<dbReference type="InterPro" id="IPR005069">
    <property type="entry name" value="Nucl-diP-sugar_transferase"/>
</dbReference>
<keyword evidence="5" id="KW-1185">Reference proteome</keyword>
<keyword evidence="2" id="KW-0812">Transmembrane</keyword>
<keyword evidence="2" id="KW-1133">Transmembrane helix</keyword>
<dbReference type="OrthoDB" id="1712432at2759"/>
<protein>
    <submittedName>
        <fullName evidence="4">UDP-D-xylose:L-fucose alpha-1,3-D-xylosyltransferase 3</fullName>
    </submittedName>
</protein>
<evidence type="ECO:0000313" key="4">
    <source>
        <dbReference type="EMBL" id="KAJ8049754.1"/>
    </source>
</evidence>
<evidence type="ECO:0000256" key="1">
    <source>
        <dbReference type="ARBA" id="ARBA00007033"/>
    </source>
</evidence>
<dbReference type="Pfam" id="PF03407">
    <property type="entry name" value="Nucleotid_trans"/>
    <property type="match status" value="1"/>
</dbReference>
<comment type="similarity">
    <text evidence="1">Belongs to the glycosyltransferase 77 family.</text>
</comment>
<accession>A0A9Q1HJV5</accession>
<dbReference type="InterPro" id="IPR029044">
    <property type="entry name" value="Nucleotide-diphossugar_trans"/>
</dbReference>
<sequence>MTFVTVDEIQIKMFQYTKPLSVMNIFLCVLLLFQSLTIIAVITWSVTYITPRLYIYDWPRHLLTLDELKYRKPIDNSFESKQKLRLDNSTRTFPDTKNVVSTSGIITSDLSVTILATFNDGFVDFLCNWLKSLSRLNIHYNITLIAEDATAFQKFFKVKSAYQTNMSIKLYYTNSRFVEKALPGANTPQYRAIVCKRPRYILDVLSTEQDVLFVDIDAVWFRNPLSLIASQYHEYDIWVATGFDGVTPCPCFLYLKSNNASINLVNDWLKRVTRNQCYTNVHAENEMTALGKGLRLGLGVCDSVSVLDSRASDSVSDSEGGDSTTALALFRKGHCTSVVPRYFPFSLLVILYAFIEEMIVEEEVESKNHADYKLQKQGRL</sequence>